<dbReference type="EMBL" id="JACAZI010000028">
    <property type="protein sequence ID" value="KAF7333797.1"/>
    <property type="molecule type" value="Genomic_DNA"/>
</dbReference>
<gene>
    <name evidence="1" type="ORF">MVEN_02336500</name>
</gene>
<dbReference type="Proteomes" id="UP000620124">
    <property type="component" value="Unassembled WGS sequence"/>
</dbReference>
<sequence>MTSNIPKHTPADRHLIDSVSTLQLMNFHNYAPAGSDGAASTSQDAYPPDQQPQYGLSARAMAGLRNDRIYTTPFTPSTASSSTCIKIEPSSAFGALASITAVKEEPQSEAILTPYNSVKLHAINEDGREVLVLILDSEGDSGDDSDVEVMAAPARGVLRSSSAAPQVFPDAMAVDDSEDESDSDLVESDTHWEDDFMSLVRIGNFRITQKVKVGRIEYIPDLACIYPIFYEPTAIGVNLSDSRHQLINSQTEALYSLDSLICNADSDTWAWDAGSGKGNSTAWFTFTPGKSPIECRCARSNCRSAFTCENIDPALRQVTRFKLDPTSRNVVLAAQAETRRHEGTTAEQNVAISKQVICNAKCRAIDSNGNMDPRTGTSISSHAAVLPTPFNKGHQTHSIPDNVDKGMLSKALADLPLAADPVKDTAPCSKFVPPSTGHKQKFCPHSHIVNGVATRSRIIRHPCLAKRSIYVPTDILIRKALIVTNQTGHNHPTPVLAEAPLGAKAKYEERVEAAGPIGVTVAKVDNASSTKQLLNGKTPAAYAPGLHSKRVKSMIIAKVCSNFTWTALQSPCPNVISIATFTTPDGGICILTCVPYLLKLLDAPGVNAFDDDTTYKRIEAATVVRAYINRASTDFFERIFNELQHVKLMVTGKPMPLKRFVPGGNLEVMNADMDGAQILGICRSVMKRNVPEYSGIPNDTPPEQVAKKAVHDFKSLVTPAQHACLLNFIYIASKEELASFTAFVEGLGVKKIQGQSRLIFRNTPNVQNRLSHSNISAEIWDTTPSTTNTDESQHAWTNSLTGTGRLLAEGLIALQEVMDVTKELEEELVGELEKRRESNAHSKELKEQLQNLKGKDDTSLHKLSTQPVNVPALPAEIPATLYTPSTNLTATGTVLADMLEFTGLDV</sequence>
<evidence type="ECO:0000313" key="2">
    <source>
        <dbReference type="Proteomes" id="UP000620124"/>
    </source>
</evidence>
<accession>A0A8H6X3J7</accession>
<comment type="caution">
    <text evidence="1">The sequence shown here is derived from an EMBL/GenBank/DDBJ whole genome shotgun (WGS) entry which is preliminary data.</text>
</comment>
<dbReference type="AlphaFoldDB" id="A0A8H6X3J7"/>
<protein>
    <submittedName>
        <fullName evidence="1">Uncharacterized protein</fullName>
    </submittedName>
</protein>
<name>A0A8H6X3J7_9AGAR</name>
<keyword evidence="2" id="KW-1185">Reference proteome</keyword>
<evidence type="ECO:0000313" key="1">
    <source>
        <dbReference type="EMBL" id="KAF7333797.1"/>
    </source>
</evidence>
<proteinExistence type="predicted"/>
<reference evidence="1" key="1">
    <citation type="submission" date="2020-05" db="EMBL/GenBank/DDBJ databases">
        <title>Mycena genomes resolve the evolution of fungal bioluminescence.</title>
        <authorList>
            <person name="Tsai I.J."/>
        </authorList>
    </citation>
    <scope>NUCLEOTIDE SEQUENCE</scope>
    <source>
        <strain evidence="1">CCC161011</strain>
    </source>
</reference>
<dbReference type="OrthoDB" id="3028417at2759"/>
<organism evidence="1 2">
    <name type="scientific">Mycena venus</name>
    <dbReference type="NCBI Taxonomy" id="2733690"/>
    <lineage>
        <taxon>Eukaryota</taxon>
        <taxon>Fungi</taxon>
        <taxon>Dikarya</taxon>
        <taxon>Basidiomycota</taxon>
        <taxon>Agaricomycotina</taxon>
        <taxon>Agaricomycetes</taxon>
        <taxon>Agaricomycetidae</taxon>
        <taxon>Agaricales</taxon>
        <taxon>Marasmiineae</taxon>
        <taxon>Mycenaceae</taxon>
        <taxon>Mycena</taxon>
    </lineage>
</organism>